<dbReference type="Pfam" id="PF14289">
    <property type="entry name" value="DUF4369"/>
    <property type="match status" value="1"/>
</dbReference>
<dbReference type="Pfam" id="PF00578">
    <property type="entry name" value="AhpC-TSA"/>
    <property type="match status" value="1"/>
</dbReference>
<dbReference type="PROSITE" id="PS51352">
    <property type="entry name" value="THIOREDOXIN_2"/>
    <property type="match status" value="1"/>
</dbReference>
<dbReference type="PROSITE" id="PS00194">
    <property type="entry name" value="THIOREDOXIN_1"/>
    <property type="match status" value="1"/>
</dbReference>
<dbReference type="Proteomes" id="UP001500167">
    <property type="component" value="Unassembled WGS sequence"/>
</dbReference>
<dbReference type="EMBL" id="BAAAZK010000002">
    <property type="protein sequence ID" value="GAA4172190.1"/>
    <property type="molecule type" value="Genomic_DNA"/>
</dbReference>
<dbReference type="Gene3D" id="3.40.30.10">
    <property type="entry name" value="Glutaredoxin"/>
    <property type="match status" value="1"/>
</dbReference>
<dbReference type="InterPro" id="IPR036249">
    <property type="entry name" value="Thioredoxin-like_sf"/>
</dbReference>
<evidence type="ECO:0000256" key="1">
    <source>
        <dbReference type="ARBA" id="ARBA00004196"/>
    </source>
</evidence>
<dbReference type="PANTHER" id="PTHR42852:SF6">
    <property type="entry name" value="THIOL:DISULFIDE INTERCHANGE PROTEIN DSBE"/>
    <property type="match status" value="1"/>
</dbReference>
<evidence type="ECO:0000313" key="7">
    <source>
        <dbReference type="Proteomes" id="UP001500167"/>
    </source>
</evidence>
<dbReference type="InterPro" id="IPR000866">
    <property type="entry name" value="AhpC/TSA"/>
</dbReference>
<feature type="domain" description="Thioredoxin" evidence="5">
    <location>
        <begin position="251"/>
        <end position="389"/>
    </location>
</feature>
<protein>
    <submittedName>
        <fullName evidence="6">TlpA disulfide reductase family protein</fullName>
    </submittedName>
</protein>
<evidence type="ECO:0000256" key="4">
    <source>
        <dbReference type="ARBA" id="ARBA00023284"/>
    </source>
</evidence>
<dbReference type="InterPro" id="IPR025380">
    <property type="entry name" value="DUF4369"/>
</dbReference>
<comment type="caution">
    <text evidence="6">The sequence shown here is derived from an EMBL/GenBank/DDBJ whole genome shotgun (WGS) entry which is preliminary data.</text>
</comment>
<dbReference type="CDD" id="cd02966">
    <property type="entry name" value="TlpA_like_family"/>
    <property type="match status" value="1"/>
</dbReference>
<sequence>MYSAFNAKKTHMIKIVLFTIMSLIGLYGSAQDAYIIKGKLSGNHEGHKVFLRYMNPNGLKEFIVDSTYVKNGNFILKGTLASDMVSAKLHITAVGKELDPLDWKNYHKLDQQEFMLQNAEFHVAGPNIKQARITGGPVQTDYLVLSDIVKPLQQKADLISKQMMENAAAGHSEANKELGPKYSNMAKAIEDAELKFLDTHPNSFASLLIVSNQMGVENPKFEERFNKLSKRARSLSLAKALQEQLNAQKTVDIGKHAIDFVMDNDKGQPISFSSFKGKYVLLDFWASWCGPCRSEMPFINEIYQKYKDKNFEVVAVSIDSKKDHWLKAIKEDKMSWIQLSDLKGYKNDVALKYGVMAIPRNFLINPEGVIIAKDLRGEDIEKELSRIIK</sequence>
<organism evidence="6 7">
    <name type="scientific">Sphingobacterium ginsenosidimutans</name>
    <dbReference type="NCBI Taxonomy" id="687845"/>
    <lineage>
        <taxon>Bacteria</taxon>
        <taxon>Pseudomonadati</taxon>
        <taxon>Bacteroidota</taxon>
        <taxon>Sphingobacteriia</taxon>
        <taxon>Sphingobacteriales</taxon>
        <taxon>Sphingobacteriaceae</taxon>
        <taxon>Sphingobacterium</taxon>
    </lineage>
</organism>
<dbReference type="SUPFAM" id="SSF52833">
    <property type="entry name" value="Thioredoxin-like"/>
    <property type="match status" value="1"/>
</dbReference>
<dbReference type="InterPro" id="IPR013766">
    <property type="entry name" value="Thioredoxin_domain"/>
</dbReference>
<keyword evidence="7" id="KW-1185">Reference proteome</keyword>
<keyword evidence="2" id="KW-0201">Cytochrome c-type biogenesis</keyword>
<evidence type="ECO:0000313" key="6">
    <source>
        <dbReference type="EMBL" id="GAA4172190.1"/>
    </source>
</evidence>
<accession>A0ABP7ZWR2</accession>
<evidence type="ECO:0000256" key="3">
    <source>
        <dbReference type="ARBA" id="ARBA00023157"/>
    </source>
</evidence>
<reference evidence="7" key="1">
    <citation type="journal article" date="2019" name="Int. J. Syst. Evol. Microbiol.">
        <title>The Global Catalogue of Microorganisms (GCM) 10K type strain sequencing project: providing services to taxonomists for standard genome sequencing and annotation.</title>
        <authorList>
            <consortium name="The Broad Institute Genomics Platform"/>
            <consortium name="The Broad Institute Genome Sequencing Center for Infectious Disease"/>
            <person name="Wu L."/>
            <person name="Ma J."/>
        </authorList>
    </citation>
    <scope>NUCLEOTIDE SEQUENCE [LARGE SCALE GENOMIC DNA]</scope>
    <source>
        <strain evidence="7">JCM 16722</strain>
    </source>
</reference>
<keyword evidence="4" id="KW-0676">Redox-active center</keyword>
<dbReference type="InterPro" id="IPR050553">
    <property type="entry name" value="Thioredoxin_ResA/DsbE_sf"/>
</dbReference>
<gene>
    <name evidence="6" type="ORF">GCM10022218_13380</name>
</gene>
<evidence type="ECO:0000259" key="5">
    <source>
        <dbReference type="PROSITE" id="PS51352"/>
    </source>
</evidence>
<dbReference type="PANTHER" id="PTHR42852">
    <property type="entry name" value="THIOL:DISULFIDE INTERCHANGE PROTEIN DSBE"/>
    <property type="match status" value="1"/>
</dbReference>
<dbReference type="InterPro" id="IPR017937">
    <property type="entry name" value="Thioredoxin_CS"/>
</dbReference>
<name>A0ABP7ZWR2_9SPHI</name>
<comment type="subcellular location">
    <subcellularLocation>
        <location evidence="1">Cell envelope</location>
    </subcellularLocation>
</comment>
<proteinExistence type="predicted"/>
<evidence type="ECO:0000256" key="2">
    <source>
        <dbReference type="ARBA" id="ARBA00022748"/>
    </source>
</evidence>
<keyword evidence="3" id="KW-1015">Disulfide bond</keyword>